<organism evidence="3 4">
    <name type="scientific">Sulfurisphaera ohwakuensis</name>
    <dbReference type="NCBI Taxonomy" id="69656"/>
    <lineage>
        <taxon>Archaea</taxon>
        <taxon>Thermoproteota</taxon>
        <taxon>Thermoprotei</taxon>
        <taxon>Sulfolobales</taxon>
        <taxon>Sulfolobaceae</taxon>
        <taxon>Sulfurisphaera</taxon>
    </lineage>
</organism>
<dbReference type="OrthoDB" id="36347at2157"/>
<accession>A0A650CFN1</accession>
<protein>
    <submittedName>
        <fullName evidence="3">Sulfurtransferase TusA family protein</fullName>
    </submittedName>
    <submittedName>
        <fullName evidence="2">TusA-related sulfurtransferase</fullName>
    </submittedName>
</protein>
<dbReference type="Proteomes" id="UP000427373">
    <property type="component" value="Chromosome"/>
</dbReference>
<evidence type="ECO:0000313" key="2">
    <source>
        <dbReference type="EMBL" id="MBB5254175.1"/>
    </source>
</evidence>
<dbReference type="InterPro" id="IPR001455">
    <property type="entry name" value="TusA-like"/>
</dbReference>
<dbReference type="AlphaFoldDB" id="A0A650CFN1"/>
<reference evidence="3 4" key="1">
    <citation type="submission" date="2019-10" db="EMBL/GenBank/DDBJ databases">
        <title>Genome Sequences from Six Type Strain Members of the Archaeal Family Sulfolobaceae: Acidianus ambivalens, Acidianus infernus, Metallosphaera prunae, Stygiolobus azoricus, Sulfolobus metallicus, and Sulfurisphaera ohwakuensis.</title>
        <authorList>
            <person name="Counts J.A."/>
            <person name="Kelly R.M."/>
        </authorList>
    </citation>
    <scope>NUCLEOTIDE SEQUENCE [LARGE SCALE GENOMIC DNA]</scope>
    <source>
        <strain evidence="3 4">TA-1</strain>
    </source>
</reference>
<dbReference type="Pfam" id="PF01206">
    <property type="entry name" value="TusA"/>
    <property type="match status" value="1"/>
</dbReference>
<name>A0A650CFN1_SULOH</name>
<dbReference type="GO" id="GO:0016740">
    <property type="term" value="F:transferase activity"/>
    <property type="evidence" value="ECO:0007669"/>
    <property type="project" value="UniProtKB-KW"/>
</dbReference>
<dbReference type="Gene3D" id="3.30.110.40">
    <property type="entry name" value="TusA-like domain"/>
    <property type="match status" value="1"/>
</dbReference>
<dbReference type="SUPFAM" id="SSF64307">
    <property type="entry name" value="SirA-like"/>
    <property type="match status" value="1"/>
</dbReference>
<dbReference type="EMBL" id="JACHFY010000011">
    <property type="protein sequence ID" value="MBB5254175.1"/>
    <property type="molecule type" value="Genomic_DNA"/>
</dbReference>
<gene>
    <name evidence="3" type="ORF">D1869_04540</name>
    <name evidence="2" type="ORF">HNQ62_001948</name>
</gene>
<dbReference type="PANTHER" id="PTHR33279">
    <property type="entry name" value="SULFUR CARRIER PROTEIN YEDF-RELATED"/>
    <property type="match status" value="1"/>
</dbReference>
<dbReference type="EMBL" id="CP045484">
    <property type="protein sequence ID" value="QGR16546.1"/>
    <property type="molecule type" value="Genomic_DNA"/>
</dbReference>
<proteinExistence type="predicted"/>
<reference evidence="2 5" key="2">
    <citation type="submission" date="2020-08" db="EMBL/GenBank/DDBJ databases">
        <title>Genomic Encyclopedia of Type Strains, Phase IV (KMG-IV): sequencing the most valuable type-strain genomes for metagenomic binning, comparative biology and taxonomic classification.</title>
        <authorList>
            <person name="Goeker M."/>
        </authorList>
    </citation>
    <scope>NUCLEOTIDE SEQUENCE [LARGE SCALE GENOMIC DNA]</scope>
    <source>
        <strain evidence="2 5">DSM 12421</strain>
    </source>
</reference>
<dbReference type="PANTHER" id="PTHR33279:SF18">
    <property type="entry name" value="SULFUR CARRIER PROTEIN MJ0990-RELATED"/>
    <property type="match status" value="1"/>
</dbReference>
<keyword evidence="4" id="KW-1185">Reference proteome</keyword>
<evidence type="ECO:0000313" key="5">
    <source>
        <dbReference type="Proteomes" id="UP000582213"/>
    </source>
</evidence>
<dbReference type="InterPro" id="IPR036868">
    <property type="entry name" value="TusA-like_sf"/>
</dbReference>
<keyword evidence="3" id="KW-0808">Transferase</keyword>
<feature type="domain" description="UPF0033" evidence="1">
    <location>
        <begin position="15"/>
        <end position="83"/>
    </location>
</feature>
<dbReference type="Proteomes" id="UP000582213">
    <property type="component" value="Unassembled WGS sequence"/>
</dbReference>
<dbReference type="CDD" id="cd00291">
    <property type="entry name" value="SirA_YedF_YeeD"/>
    <property type="match status" value="1"/>
</dbReference>
<evidence type="ECO:0000313" key="3">
    <source>
        <dbReference type="EMBL" id="QGR16546.1"/>
    </source>
</evidence>
<evidence type="ECO:0000313" key="4">
    <source>
        <dbReference type="Proteomes" id="UP000427373"/>
    </source>
</evidence>
<evidence type="ECO:0000259" key="1">
    <source>
        <dbReference type="Pfam" id="PF01206"/>
    </source>
</evidence>
<dbReference type="KEGG" id="soh:D1869_04540"/>
<sequence length="231" mass="27025">MSIEEKLKNEKPTEVLDVRGEECPIPETLAAKKLNKMADGEILEVLTDHQPAVDVTLPYLAKRFGYPYIIIKKDDYYVVRILKLHEEEKGAVQLNDEIQVNLPFNKVTEAFLDPSILMSFVPQVKGVKQINYSAYSISMKYIIPFELPLFIKMEKYSNTVIIKYESYNKIAFLKATLGFDFFIYDHKKYTGIRVREWYEGPLKFMWKNEINKHITLAKEKLPNYLIKLISN</sequence>